<dbReference type="InParanoid" id="H6QVP9"/>
<dbReference type="Proteomes" id="UP000008783">
    <property type="component" value="Unassembled WGS sequence"/>
</dbReference>
<name>H6QVP9_PUCGT</name>
<organism evidence="1 2">
    <name type="scientific">Puccinia graminis f. sp. tritici (strain CRL 75-36-700-3 / race SCCL)</name>
    <name type="common">Black stem rust fungus</name>
    <dbReference type="NCBI Taxonomy" id="418459"/>
    <lineage>
        <taxon>Eukaryota</taxon>
        <taxon>Fungi</taxon>
        <taxon>Dikarya</taxon>
        <taxon>Basidiomycota</taxon>
        <taxon>Pucciniomycotina</taxon>
        <taxon>Pucciniomycetes</taxon>
        <taxon>Pucciniales</taxon>
        <taxon>Pucciniaceae</taxon>
        <taxon>Puccinia</taxon>
    </lineage>
</organism>
<sequence>MAGGENGAYACSSQWITPEIVDYTISNSIPAPQYQSIMFSAKQLITALTLALLSVHLVESMKSQCGQWAMQKLSSSSDSDKVVVAKLMSAKNERAFLQRRNDPPGHKGKTVSGGSTSACGGKAYSDNQQGSCLWNGANQDSSPRQGLYRGWLNGANTNNCFKTLWINGAGPLPKYVPVLDGCPFEDYNIKPEVGCATIWVTKATLKALGGKDGDTEVPIKNWGFSADTPAE</sequence>
<dbReference type="EMBL" id="DS990051">
    <property type="protein sequence ID" value="EHS63697.1"/>
    <property type="molecule type" value="Genomic_DNA"/>
</dbReference>
<protein>
    <submittedName>
        <fullName evidence="1">Uncharacterized protein</fullName>
    </submittedName>
</protein>
<dbReference type="AlphaFoldDB" id="H6QVP9"/>
<gene>
    <name evidence="1" type="ORF">PGTG_22820</name>
</gene>
<keyword evidence="2" id="KW-1185">Reference proteome</keyword>
<evidence type="ECO:0000313" key="2">
    <source>
        <dbReference type="Proteomes" id="UP000008783"/>
    </source>
</evidence>
<dbReference type="OrthoDB" id="2498236at2759"/>
<reference evidence="2" key="1">
    <citation type="journal article" date="2011" name="Proc. Natl. Acad. Sci. U.S.A.">
        <title>Obligate biotrophy features unraveled by the genomic analysis of rust fungi.</title>
        <authorList>
            <person name="Duplessis S."/>
            <person name="Cuomo C.A."/>
            <person name="Lin Y.-C."/>
            <person name="Aerts A."/>
            <person name="Tisserant E."/>
            <person name="Veneault-Fourrey C."/>
            <person name="Joly D.L."/>
            <person name="Hacquard S."/>
            <person name="Amselem J."/>
            <person name="Cantarel B.L."/>
            <person name="Chiu R."/>
            <person name="Coutinho P.M."/>
            <person name="Feau N."/>
            <person name="Field M."/>
            <person name="Frey P."/>
            <person name="Gelhaye E."/>
            <person name="Goldberg J."/>
            <person name="Grabherr M.G."/>
            <person name="Kodira C.D."/>
            <person name="Kohler A."/>
            <person name="Kuees U."/>
            <person name="Lindquist E.A."/>
            <person name="Lucas S.M."/>
            <person name="Mago R."/>
            <person name="Mauceli E."/>
            <person name="Morin E."/>
            <person name="Murat C."/>
            <person name="Pangilinan J.L."/>
            <person name="Park R."/>
            <person name="Pearson M."/>
            <person name="Quesneville H."/>
            <person name="Rouhier N."/>
            <person name="Sakthikumar S."/>
            <person name="Salamov A.A."/>
            <person name="Schmutz J."/>
            <person name="Selles B."/>
            <person name="Shapiro H."/>
            <person name="Tanguay P."/>
            <person name="Tuskan G.A."/>
            <person name="Henrissat B."/>
            <person name="Van de Peer Y."/>
            <person name="Rouze P."/>
            <person name="Ellis J.G."/>
            <person name="Dodds P.N."/>
            <person name="Schein J.E."/>
            <person name="Zhong S."/>
            <person name="Hamelin R.C."/>
            <person name="Grigoriev I.V."/>
            <person name="Szabo L.J."/>
            <person name="Martin F."/>
        </authorList>
    </citation>
    <scope>NUCLEOTIDE SEQUENCE [LARGE SCALE GENOMIC DNA]</scope>
    <source>
        <strain evidence="2">CRL 75-36-700-3 / race SCCL</strain>
    </source>
</reference>
<proteinExistence type="predicted"/>
<dbReference type="KEGG" id="pgr:PGTG_22820"/>
<dbReference type="RefSeq" id="XP_003890852.1">
    <property type="nucleotide sequence ID" value="XM_003890803.1"/>
</dbReference>
<evidence type="ECO:0000313" key="1">
    <source>
        <dbReference type="EMBL" id="EHS63697.1"/>
    </source>
</evidence>
<dbReference type="VEuPathDB" id="FungiDB:PGTG_22820"/>
<dbReference type="GeneID" id="13541132"/>
<accession>H6QVP9</accession>
<dbReference type="HOGENOM" id="CLU_1403079_0_0_1"/>